<accession>A0AAG5DQC1</accession>
<proteinExistence type="predicted"/>
<keyword evidence="2" id="KW-1185">Reference proteome</keyword>
<dbReference type="Proteomes" id="UP000075880">
    <property type="component" value="Unassembled WGS sequence"/>
</dbReference>
<dbReference type="EnsemblMetazoa" id="ENSAATROPT014155">
    <property type="protein sequence ID" value="ENSAATROPP012904"/>
    <property type="gene ID" value="ENSAATROPG011476"/>
</dbReference>
<dbReference type="AlphaFoldDB" id="A0AAG5DQC1"/>
<reference evidence="1" key="1">
    <citation type="submission" date="2024-04" db="UniProtKB">
        <authorList>
            <consortium name="EnsemblMetazoa"/>
        </authorList>
    </citation>
    <scope>IDENTIFICATION</scope>
    <source>
        <strain evidence="1">EBRO</strain>
    </source>
</reference>
<protein>
    <submittedName>
        <fullName evidence="1">Uncharacterized protein</fullName>
    </submittedName>
</protein>
<organism evidence="1 2">
    <name type="scientific">Anopheles atroparvus</name>
    <name type="common">European mosquito</name>
    <dbReference type="NCBI Taxonomy" id="41427"/>
    <lineage>
        <taxon>Eukaryota</taxon>
        <taxon>Metazoa</taxon>
        <taxon>Ecdysozoa</taxon>
        <taxon>Arthropoda</taxon>
        <taxon>Hexapoda</taxon>
        <taxon>Insecta</taxon>
        <taxon>Pterygota</taxon>
        <taxon>Neoptera</taxon>
        <taxon>Endopterygota</taxon>
        <taxon>Diptera</taxon>
        <taxon>Nematocera</taxon>
        <taxon>Culicoidea</taxon>
        <taxon>Culicidae</taxon>
        <taxon>Anophelinae</taxon>
        <taxon>Anopheles</taxon>
    </lineage>
</organism>
<sequence>MENHTLSDHQAVRFSVGGARRRTENGHGVKGGWRTQYFQTNTFLAALSFGGLTAPTSSVILAPSHACDYAMPRRKPSNGKRRPKYWWNIAIKQRQTECTKACIRHLRARSVDSREELRLVYKTARSALKREIKENKRRSTYVTKLRGMCGATRTKWSWASSESHELRWKGVRLGFVPSLKSCSRSTTPRLMPYYRCSTGSSWLCVQRSYYQ</sequence>
<name>A0AAG5DQC1_ANOAO</name>
<evidence type="ECO:0000313" key="2">
    <source>
        <dbReference type="Proteomes" id="UP000075880"/>
    </source>
</evidence>
<evidence type="ECO:0000313" key="1">
    <source>
        <dbReference type="EnsemblMetazoa" id="ENSAATROPP012904"/>
    </source>
</evidence>